<evidence type="ECO:0000313" key="2">
    <source>
        <dbReference type="Proteomes" id="UP000257016"/>
    </source>
</evidence>
<dbReference type="EMBL" id="OFSN01000019">
    <property type="protein sequence ID" value="SOY71778.1"/>
    <property type="molecule type" value="Genomic_DNA"/>
</dbReference>
<evidence type="ECO:0008006" key="3">
    <source>
        <dbReference type="Google" id="ProtNLM"/>
    </source>
</evidence>
<dbReference type="AlphaFoldDB" id="A0A976AA54"/>
<proteinExistence type="predicted"/>
<protein>
    <recommendedName>
        <fullName evidence="3">Tyrosine specific protein phosphatases domain-containing protein</fullName>
    </recommendedName>
</protein>
<dbReference type="Proteomes" id="UP000257016">
    <property type="component" value="Unassembled WGS sequence"/>
</dbReference>
<reference evidence="1 2" key="1">
    <citation type="submission" date="2018-01" db="EMBL/GenBank/DDBJ databases">
        <authorList>
            <person name="Clerissi C."/>
        </authorList>
    </citation>
    <scope>NUCLEOTIDE SEQUENCE [LARGE SCALE GENOMIC DNA]</scope>
    <source>
        <strain evidence="1">Cupriavidus taiwanensis LMG 19430</strain>
    </source>
</reference>
<accession>A0A976AA54</accession>
<evidence type="ECO:0000313" key="1">
    <source>
        <dbReference type="EMBL" id="SOY71778.1"/>
    </source>
</evidence>
<name>A0A976AA54_9BURK</name>
<comment type="caution">
    <text evidence="1">The sequence shown here is derived from an EMBL/GenBank/DDBJ whole genome shotgun (WGS) entry which is preliminary data.</text>
</comment>
<dbReference type="SUPFAM" id="SSF52799">
    <property type="entry name" value="(Phosphotyrosine protein) phosphatases II"/>
    <property type="match status" value="1"/>
</dbReference>
<dbReference type="InterPro" id="IPR029021">
    <property type="entry name" value="Prot-tyrosine_phosphatase-like"/>
</dbReference>
<organism evidence="1 2">
    <name type="scientific">Cupriavidus taiwanensis</name>
    <dbReference type="NCBI Taxonomy" id="164546"/>
    <lineage>
        <taxon>Bacteria</taxon>
        <taxon>Pseudomonadati</taxon>
        <taxon>Pseudomonadota</taxon>
        <taxon>Betaproteobacteria</taxon>
        <taxon>Burkholderiales</taxon>
        <taxon>Burkholderiaceae</taxon>
        <taxon>Cupriavidus</taxon>
    </lineage>
</organism>
<gene>
    <name evidence="1" type="ORF">CBM2586_B130498</name>
</gene>
<sequence length="167" mass="18511">MTPRLKTAIAKLYRHRLGGVRQVLALSRAEAERLPRVAWVGLISITAPGRAPARLEGFEHVLRLSFADVDFHSNTLSPRALARLDDAFTVEQANAVRLFVDSLPSSITTIVIHCEGGFSRSCAVTLALHWLYGYQVDLERLTQANPSVLRVMTGNAPLRREARRGRA</sequence>